<evidence type="ECO:0000256" key="8">
    <source>
        <dbReference type="ARBA" id="ARBA00023136"/>
    </source>
</evidence>
<dbReference type="GO" id="GO:0043757">
    <property type="term" value="F:adenosylcobinamide-phosphate synthase activity"/>
    <property type="evidence" value="ECO:0007669"/>
    <property type="project" value="UniProtKB-EC"/>
</dbReference>
<comment type="subcellular location">
    <subcellularLocation>
        <location evidence="1">Cell membrane</location>
        <topology evidence="1">Multi-pass membrane protein</topology>
    </subcellularLocation>
</comment>
<dbReference type="GO" id="GO:0009236">
    <property type="term" value="P:cobalamin biosynthetic process"/>
    <property type="evidence" value="ECO:0007669"/>
    <property type="project" value="UniProtKB-UniPathway"/>
</dbReference>
<keyword evidence="7 9" id="KW-1133">Transmembrane helix</keyword>
<evidence type="ECO:0000256" key="3">
    <source>
        <dbReference type="ARBA" id="ARBA00006263"/>
    </source>
</evidence>
<sequence length="296" mass="33233">MYFDIALIAYIIDRVFGEFRYIRHPVVLMGDYIKWFERRFYRQSIARGTLLALSLTSITLIASFTLQSLFTFHSSLFTLLLQGAAASTTIASKMLHDSVKEIITHQKKIKYLVSRDTQNLSNSDISKAAIETYAENLSDGVIAPLFYLILFGLPGAFVYKAINTLDSMVGYRNERYEKYGKFSARLDDVANYIPARITAVLIIVLFAVRPSLFSTVFRQGKQHESPNAGYPISAMALTLGIRLGGDTSYFGKVKAKPCLGEGRKEITTDDIGQALSFQKYFDIFVLLFLGAVIWAS</sequence>
<dbReference type="InterPro" id="IPR004485">
    <property type="entry name" value="Cobalamin_biosynth_CobD/CbiB"/>
</dbReference>
<dbReference type="UniPathway" id="UPA00148"/>
<feature type="transmembrane region" description="Helical" evidence="9">
    <location>
        <begin position="48"/>
        <end position="70"/>
    </location>
</feature>
<dbReference type="PANTHER" id="PTHR34308:SF1">
    <property type="entry name" value="COBALAMIN BIOSYNTHESIS PROTEIN CBIB"/>
    <property type="match status" value="1"/>
</dbReference>
<comment type="pathway">
    <text evidence="2">Cofactor biosynthesis; adenosylcobalamin biosynthesis.</text>
</comment>
<keyword evidence="8 9" id="KW-0472">Membrane</keyword>
<comment type="similarity">
    <text evidence="3">Belongs to the CobD/CbiB family.</text>
</comment>
<keyword evidence="6 9" id="KW-0812">Transmembrane</keyword>
<dbReference type="PANTHER" id="PTHR34308">
    <property type="entry name" value="COBALAMIN BIOSYNTHESIS PROTEIN CBIB"/>
    <property type="match status" value="1"/>
</dbReference>
<evidence type="ECO:0000256" key="5">
    <source>
        <dbReference type="ARBA" id="ARBA00022573"/>
    </source>
</evidence>
<dbReference type="GO" id="GO:0005886">
    <property type="term" value="C:plasma membrane"/>
    <property type="evidence" value="ECO:0007669"/>
    <property type="project" value="UniProtKB-SubCell"/>
</dbReference>
<keyword evidence="10" id="KW-0436">Ligase</keyword>
<reference evidence="10" key="1">
    <citation type="submission" date="2016-10" db="EMBL/GenBank/DDBJ databases">
        <authorList>
            <person name="de Groot N.N."/>
        </authorList>
    </citation>
    <scope>NUCLEOTIDE SEQUENCE</scope>
</reference>
<organism evidence="10">
    <name type="scientific">hydrothermal vent metagenome</name>
    <dbReference type="NCBI Taxonomy" id="652676"/>
    <lineage>
        <taxon>unclassified sequences</taxon>
        <taxon>metagenomes</taxon>
        <taxon>ecological metagenomes</taxon>
    </lineage>
</organism>
<evidence type="ECO:0000256" key="1">
    <source>
        <dbReference type="ARBA" id="ARBA00004651"/>
    </source>
</evidence>
<evidence type="ECO:0000256" key="2">
    <source>
        <dbReference type="ARBA" id="ARBA00004953"/>
    </source>
</evidence>
<evidence type="ECO:0000256" key="6">
    <source>
        <dbReference type="ARBA" id="ARBA00022692"/>
    </source>
</evidence>
<name>A0A1W1CTG0_9ZZZZ</name>
<evidence type="ECO:0000256" key="4">
    <source>
        <dbReference type="ARBA" id="ARBA00022475"/>
    </source>
</evidence>
<dbReference type="Pfam" id="PF03186">
    <property type="entry name" value="CobD_Cbib"/>
    <property type="match status" value="1"/>
</dbReference>
<dbReference type="HAMAP" id="MF_00024">
    <property type="entry name" value="CobD_CbiB"/>
    <property type="match status" value="1"/>
</dbReference>
<keyword evidence="4" id="KW-1003">Cell membrane</keyword>
<evidence type="ECO:0000256" key="9">
    <source>
        <dbReference type="SAM" id="Phobius"/>
    </source>
</evidence>
<dbReference type="EMBL" id="FPHL01000056">
    <property type="protein sequence ID" value="SFV68987.1"/>
    <property type="molecule type" value="Genomic_DNA"/>
</dbReference>
<feature type="transmembrane region" description="Helical" evidence="9">
    <location>
        <begin position="189"/>
        <end position="208"/>
    </location>
</feature>
<dbReference type="NCBIfam" id="TIGR00380">
    <property type="entry name" value="cobal_cbiB"/>
    <property type="match status" value="1"/>
</dbReference>
<evidence type="ECO:0000313" key="10">
    <source>
        <dbReference type="EMBL" id="SFV68987.1"/>
    </source>
</evidence>
<dbReference type="EC" id="6.3.1.10" evidence="10"/>
<dbReference type="AlphaFoldDB" id="A0A1W1CTG0"/>
<gene>
    <name evidence="10" type="ORF">MNB_SV-10-348</name>
</gene>
<dbReference type="GO" id="GO:0048472">
    <property type="term" value="F:threonine-phosphate decarboxylase activity"/>
    <property type="evidence" value="ECO:0007669"/>
    <property type="project" value="InterPro"/>
</dbReference>
<evidence type="ECO:0000256" key="7">
    <source>
        <dbReference type="ARBA" id="ARBA00022989"/>
    </source>
</evidence>
<keyword evidence="5" id="KW-0169">Cobalamin biosynthesis</keyword>
<protein>
    <submittedName>
        <fullName evidence="10">Adenosylcobinamide-phosphate synthase</fullName>
        <ecNumber evidence="10">6.3.1.10</ecNumber>
    </submittedName>
</protein>
<accession>A0A1W1CTG0</accession>
<feature type="transmembrane region" description="Helical" evidence="9">
    <location>
        <begin position="141"/>
        <end position="162"/>
    </location>
</feature>
<proteinExistence type="inferred from homology"/>